<feature type="region of interest" description="Disordered" evidence="1">
    <location>
        <begin position="352"/>
        <end position="384"/>
    </location>
</feature>
<feature type="compositionally biased region" description="Basic residues" evidence="1">
    <location>
        <begin position="363"/>
        <end position="373"/>
    </location>
</feature>
<protein>
    <recommendedName>
        <fullName evidence="2">Mtf2-like C-terminal domain-containing protein</fullName>
    </recommendedName>
</protein>
<feature type="domain" description="Mtf2-like C-terminal" evidence="2">
    <location>
        <begin position="208"/>
        <end position="285"/>
    </location>
</feature>
<evidence type="ECO:0000256" key="1">
    <source>
        <dbReference type="SAM" id="MobiDB-lite"/>
    </source>
</evidence>
<sequence>MWRPWTAARTLVQRGPSWPHKLIRAYSFPTSPSHEEPHSPVSPHAWDELFASAPATTSESQEATAMPRSVLYAEKRDQVPTLHKRRQSYDTSALTPSETVQFRRIFELLEQEMGAPFSSKPHEADLGAFRRRNALEPRRAVARGGGVGTRFQVSQEGLAAHIPADQLDRGVDQIWEALQAQACAVNTWAWAETHIWGPPEVAEYGAHTAFYAPALHMLLLALRDRFLAPHTALAVLPAIKKRGAHSFVLGCTASLLAEVIRTQWVCLRDAHAVLDTAREARASGILVPYASEHSEDAPLREQMERVRSEIRGQVMHVAQERAATSGQRWDELPLTADEQDLLAVASELRAMAGRTSKYDRQPRARSPRHRRARPPAQKAGREKDLLIYPQNPYSLLRTRVRSHPTEA</sequence>
<dbReference type="AlphaFoldDB" id="A0A1M8A4A8"/>
<dbReference type="OrthoDB" id="2444174at2759"/>
<dbReference type="OMA" id="YANERAS"/>
<dbReference type="PANTHER" id="PTHR39468:SF1">
    <property type="entry name" value="MTF2-LIKE C-TERMINAL DOMAIN-CONTAINING PROTEIN"/>
    <property type="match status" value="1"/>
</dbReference>
<dbReference type="Pfam" id="PF19189">
    <property type="entry name" value="Mtf2"/>
    <property type="match status" value="1"/>
</dbReference>
<dbReference type="InterPro" id="IPR043837">
    <property type="entry name" value="Mtf2-like_C"/>
</dbReference>
<reference evidence="4" key="1">
    <citation type="journal article" date="2017" name="Nucleic Acids Res.">
        <title>Proteogenomics produces comprehensive and highly accurate protein-coding gene annotation in a complete genome assembly of Malassezia sympodialis.</title>
        <authorList>
            <person name="Zhu Y."/>
            <person name="Engstroem P.G."/>
            <person name="Tellgren-Roth C."/>
            <person name="Baudo C.D."/>
            <person name="Kennell J.C."/>
            <person name="Sun S."/>
            <person name="Billmyre R.B."/>
            <person name="Schroeder M.S."/>
            <person name="Andersson A."/>
            <person name="Holm T."/>
            <person name="Sigurgeirsson B."/>
            <person name="Wu G."/>
            <person name="Sankaranarayanan S.R."/>
            <person name="Siddharthan R."/>
            <person name="Sanyal K."/>
            <person name="Lundeberg J."/>
            <person name="Nystedt B."/>
            <person name="Boekhout T."/>
            <person name="Dawson T.L. Jr."/>
            <person name="Heitman J."/>
            <person name="Scheynius A."/>
            <person name="Lehtioe J."/>
        </authorList>
    </citation>
    <scope>NUCLEOTIDE SEQUENCE [LARGE SCALE GENOMIC DNA]</scope>
    <source>
        <strain evidence="4">ATCC 42132</strain>
    </source>
</reference>
<evidence type="ECO:0000259" key="2">
    <source>
        <dbReference type="Pfam" id="PF19189"/>
    </source>
</evidence>
<accession>A0A1M8A4A8</accession>
<dbReference type="PANTHER" id="PTHR39468">
    <property type="entry name" value="CHROMOSOME 7, WHOLE GENOME SHOTGUN SEQUENCE"/>
    <property type="match status" value="1"/>
</dbReference>
<dbReference type="STRING" id="1230383.A0A1M8A4A8"/>
<organism evidence="3 4">
    <name type="scientific">Malassezia sympodialis (strain ATCC 42132)</name>
    <name type="common">Atopic eczema-associated yeast</name>
    <dbReference type="NCBI Taxonomy" id="1230383"/>
    <lineage>
        <taxon>Eukaryota</taxon>
        <taxon>Fungi</taxon>
        <taxon>Dikarya</taxon>
        <taxon>Basidiomycota</taxon>
        <taxon>Ustilaginomycotina</taxon>
        <taxon>Malasseziomycetes</taxon>
        <taxon>Malasseziales</taxon>
        <taxon>Malasseziaceae</taxon>
        <taxon>Malassezia</taxon>
    </lineage>
</organism>
<name>A0A1M8A4A8_MALS4</name>
<dbReference type="GO" id="GO:0005739">
    <property type="term" value="C:mitochondrion"/>
    <property type="evidence" value="ECO:0007669"/>
    <property type="project" value="InterPro"/>
</dbReference>
<evidence type="ECO:0000313" key="3">
    <source>
        <dbReference type="EMBL" id="SHO77302.1"/>
    </source>
</evidence>
<dbReference type="EMBL" id="LT671822">
    <property type="protein sequence ID" value="SHO77302.1"/>
    <property type="molecule type" value="Genomic_DNA"/>
</dbReference>
<gene>
    <name evidence="3" type="ORF">MSYG_1643</name>
</gene>
<proteinExistence type="predicted"/>
<dbReference type="InterPro" id="IPR040009">
    <property type="entry name" value="Mtf2/C5D6.12-like"/>
</dbReference>
<dbReference type="VEuPathDB" id="FungiDB:MSYG_1643"/>
<evidence type="ECO:0000313" key="4">
    <source>
        <dbReference type="Proteomes" id="UP000186303"/>
    </source>
</evidence>
<dbReference type="Proteomes" id="UP000186303">
    <property type="component" value="Chromosome 2"/>
</dbReference>
<keyword evidence="4" id="KW-1185">Reference proteome</keyword>